<keyword evidence="2" id="KW-1185">Reference proteome</keyword>
<organism evidence="1 2">
    <name type="scientific">Purpureocillium lilacinum</name>
    <name type="common">Paecilomyces lilacinus</name>
    <dbReference type="NCBI Taxonomy" id="33203"/>
    <lineage>
        <taxon>Eukaryota</taxon>
        <taxon>Fungi</taxon>
        <taxon>Dikarya</taxon>
        <taxon>Ascomycota</taxon>
        <taxon>Pezizomycotina</taxon>
        <taxon>Sordariomycetes</taxon>
        <taxon>Hypocreomycetidae</taxon>
        <taxon>Hypocreales</taxon>
        <taxon>Ophiocordycipitaceae</taxon>
        <taxon>Purpureocillium</taxon>
    </lineage>
</organism>
<accession>A0ACC4D979</accession>
<sequence length="628" mass="71128">MPAESQQANLQQPWKKWHAALNPWGRKDVREGNVILKNADSGHGTVAVDQKNIDLKAAKEVPKIPLRVDPASLKASPPHPGQGHFWEASYFLLYDKRSEHQPYSFVADVSYLSSPPPQFPAVGQLALLPEELWHTWTLSGTRMTRSLTQRETARLEATLANVGVVYIQALDLLFGLPAQHISDWPGIHSFCRYLEGCLQELLDPRFSIIWKIVQKIAPSASSSCWKWCFVVIETFEAMQEEDPSIEKAYQKLLENANWALDEVTPEEKTHILQAIFAVLCWVTTMLRPILSLDSVDMLEIHRNVLPPAPFLVAENSSQIYASGDTRRPISKMFFVYRNALPPAGQDTPALGSTIHSSIVGVATDDLHESRLNYFSLFTIGRVRVKWVDTLTAHLDFNQSTRTLCIFRFPSLCVTHVLRQREVKVLRNIVIKMLASNHPINLAQDQSALYREVLLSYRLLFGQTPSARRLVAQLLSQQSSATSNAAESPMDSHMNGITDPFLRIICTLPVQSPWWYLTFNRRRANTRRWLPGNIFPDSALDINNELQESDTYSAKHDFPVFGGKLLTLQSYNMRQQPRRVKDLWLDRRNPLQWYTFWAVLWVGGAGIVLAILQVVVGVAQLVYAARSAG</sequence>
<evidence type="ECO:0000313" key="1">
    <source>
        <dbReference type="EMBL" id="KAL3952367.1"/>
    </source>
</evidence>
<comment type="caution">
    <text evidence="1">The sequence shown here is derived from an EMBL/GenBank/DDBJ whole genome shotgun (WGS) entry which is preliminary data.</text>
</comment>
<evidence type="ECO:0000313" key="2">
    <source>
        <dbReference type="Proteomes" id="UP001638806"/>
    </source>
</evidence>
<dbReference type="Proteomes" id="UP001638806">
    <property type="component" value="Unassembled WGS sequence"/>
</dbReference>
<gene>
    <name evidence="1" type="ORF">ACCO45_012310</name>
</gene>
<dbReference type="EMBL" id="JBGNUJ010000012">
    <property type="protein sequence ID" value="KAL3952367.1"/>
    <property type="molecule type" value="Genomic_DNA"/>
</dbReference>
<protein>
    <submittedName>
        <fullName evidence="1">Uncharacterized protein</fullName>
    </submittedName>
</protein>
<name>A0ACC4D979_PURLI</name>
<reference evidence="1" key="1">
    <citation type="submission" date="2024-12" db="EMBL/GenBank/DDBJ databases">
        <title>Comparative genomics and development of molecular markers within Purpureocillium lilacinum and among Purpureocillium species.</title>
        <authorList>
            <person name="Yeh Z.-Y."/>
            <person name="Ni N.-T."/>
            <person name="Lo P.-H."/>
            <person name="Mushyakhwo K."/>
            <person name="Lin C.-F."/>
            <person name="Nai Y.-S."/>
        </authorList>
    </citation>
    <scope>NUCLEOTIDE SEQUENCE</scope>
    <source>
        <strain evidence="1">NCHU-NPUST-175</strain>
    </source>
</reference>
<proteinExistence type="predicted"/>